<evidence type="ECO:0000256" key="2">
    <source>
        <dbReference type="SAM" id="Phobius"/>
    </source>
</evidence>
<dbReference type="EMBL" id="QKRA01000001">
    <property type="protein sequence ID" value="RDL45875.1"/>
    <property type="molecule type" value="Genomic_DNA"/>
</dbReference>
<feature type="region of interest" description="Disordered" evidence="1">
    <location>
        <begin position="71"/>
        <end position="184"/>
    </location>
</feature>
<keyword evidence="2" id="KW-1133">Transmembrane helix</keyword>
<dbReference type="Proteomes" id="UP000254326">
    <property type="component" value="Unassembled WGS sequence"/>
</dbReference>
<accession>A0A370UDV7</accession>
<evidence type="ECO:0000313" key="3">
    <source>
        <dbReference type="EMBL" id="RDL45875.1"/>
    </source>
</evidence>
<protein>
    <submittedName>
        <fullName evidence="3">Protein TolA</fullName>
    </submittedName>
</protein>
<organism evidence="3 4">
    <name type="scientific">Marinomonas piezotolerans</name>
    <dbReference type="NCBI Taxonomy" id="2213058"/>
    <lineage>
        <taxon>Bacteria</taxon>
        <taxon>Pseudomonadati</taxon>
        <taxon>Pseudomonadota</taxon>
        <taxon>Gammaproteobacteria</taxon>
        <taxon>Oceanospirillales</taxon>
        <taxon>Oceanospirillaceae</taxon>
        <taxon>Marinomonas</taxon>
    </lineage>
</organism>
<dbReference type="OrthoDB" id="9779830at2"/>
<dbReference type="AlphaFoldDB" id="A0A370UDV7"/>
<keyword evidence="2" id="KW-0812">Transmembrane</keyword>
<feature type="compositionally biased region" description="Basic and acidic residues" evidence="1">
    <location>
        <begin position="106"/>
        <end position="184"/>
    </location>
</feature>
<evidence type="ECO:0000256" key="1">
    <source>
        <dbReference type="SAM" id="MobiDB-lite"/>
    </source>
</evidence>
<comment type="caution">
    <text evidence="3">The sequence shown here is derived from an EMBL/GenBank/DDBJ whole genome shotgun (WGS) entry which is preliminary data.</text>
</comment>
<dbReference type="RefSeq" id="WP_115466463.1">
    <property type="nucleotide sequence ID" value="NZ_QKRA01000001.1"/>
</dbReference>
<evidence type="ECO:0000313" key="4">
    <source>
        <dbReference type="Proteomes" id="UP000254326"/>
    </source>
</evidence>
<dbReference type="SUPFAM" id="SSF74653">
    <property type="entry name" value="TolA/TonB C-terminal domain"/>
    <property type="match status" value="1"/>
</dbReference>
<reference evidence="3 4" key="1">
    <citation type="submission" date="2018-06" db="EMBL/GenBank/DDBJ databases">
        <title>Marinomonas sp. YLB-05 draft genome sequence.</title>
        <authorList>
            <person name="Yu L."/>
            <person name="Tang X."/>
        </authorList>
    </citation>
    <scope>NUCLEOTIDE SEQUENCE [LARGE SCALE GENOMIC DNA]</scope>
    <source>
        <strain evidence="3 4">YLB-05</strain>
    </source>
</reference>
<name>A0A370UDV7_9GAMM</name>
<feature type="transmembrane region" description="Helical" evidence="2">
    <location>
        <begin position="12"/>
        <end position="33"/>
    </location>
</feature>
<gene>
    <name evidence="3" type="ORF">DN730_02155</name>
</gene>
<dbReference type="Pfam" id="PF13103">
    <property type="entry name" value="TonB_2"/>
    <property type="match status" value="1"/>
</dbReference>
<dbReference type="Gene3D" id="3.30.1150.10">
    <property type="match status" value="1"/>
</dbReference>
<sequence>MRWTDKESYSLPVVLAIGLHVIILVGGSVGLVLGDDEPPAPKRPPIVNATIVDVSDTIIGKREAELRQAAAQAQQEAQKKAKEAARKKAEREALEKQRRQAQAAQKKREAAERKAEADRRALLEREKAEKARKAEAAKKKAQQEQAKKEKAQQEAEQKKRLEEKKRAEEEKRKRQEQERAKELERQRQLEAKAIAEAEEARRRQAEAEVQKAIAEEEAKQLRIEEGQAVQSISSLIMDRIASVWIRPPNARNGMKTKLRIGFLPSGEVSTVDVLESSGDSLFDQRAKDAVVKMGRVEELADVDYAIFERNFRQIELLFNPQDLRN</sequence>
<feature type="compositionally biased region" description="Basic and acidic residues" evidence="1">
    <location>
        <begin position="77"/>
        <end position="98"/>
    </location>
</feature>
<keyword evidence="2" id="KW-0472">Membrane</keyword>
<proteinExistence type="predicted"/>
<keyword evidence="4" id="KW-1185">Reference proteome</keyword>